<proteinExistence type="predicted"/>
<protein>
    <submittedName>
        <fullName evidence="2">LPXTG-site transpeptidase family protein</fullName>
    </submittedName>
</protein>
<dbReference type="AlphaFoldDB" id="A0A3B0WPN8"/>
<dbReference type="GO" id="GO:0016787">
    <property type="term" value="F:hydrolase activity"/>
    <property type="evidence" value="ECO:0007669"/>
    <property type="project" value="UniProtKB-KW"/>
</dbReference>
<evidence type="ECO:0000313" key="2">
    <source>
        <dbReference type="EMBL" id="VAW57945.1"/>
    </source>
</evidence>
<dbReference type="InterPro" id="IPR023365">
    <property type="entry name" value="Sortase_dom-sf"/>
</dbReference>
<keyword evidence="1" id="KW-0378">Hydrolase</keyword>
<dbReference type="InterPro" id="IPR005754">
    <property type="entry name" value="Sortase"/>
</dbReference>
<accession>A0A3B0WPN8</accession>
<dbReference type="NCBIfam" id="TIGR01076">
    <property type="entry name" value="sortase_fam"/>
    <property type="match status" value="1"/>
</dbReference>
<sequence length="187" mass="21024">MKRFIILLLILNGSWFIGQGFYIQIKALLAQQLLERAWLNIQSGQAQSKPWPWADTWPIARLRVPRLDIDLIVLAGDSGRTLAFGPGHRFASASPGQPGNSLISAHRDTHFKFLQQLHKGDIISLETADRKKSLFRVESGWLTDKDSAHFPDDELNAYLHLITCYPFNSLTGGGDMRYIVSAVHLNS</sequence>
<name>A0A3B0WPN8_9ZZZZ</name>
<dbReference type="Pfam" id="PF04203">
    <property type="entry name" value="Sortase"/>
    <property type="match status" value="1"/>
</dbReference>
<dbReference type="Gene3D" id="2.40.260.10">
    <property type="entry name" value="Sortase"/>
    <property type="match status" value="1"/>
</dbReference>
<dbReference type="CDD" id="cd05828">
    <property type="entry name" value="Sortase_D_1"/>
    <property type="match status" value="1"/>
</dbReference>
<dbReference type="SUPFAM" id="SSF63817">
    <property type="entry name" value="Sortase"/>
    <property type="match status" value="1"/>
</dbReference>
<evidence type="ECO:0000256" key="1">
    <source>
        <dbReference type="ARBA" id="ARBA00022801"/>
    </source>
</evidence>
<dbReference type="InterPro" id="IPR041999">
    <property type="entry name" value="Sortase_D_1"/>
</dbReference>
<gene>
    <name evidence="2" type="ORF">MNBD_GAMMA11-1436</name>
</gene>
<organism evidence="2">
    <name type="scientific">hydrothermal vent metagenome</name>
    <dbReference type="NCBI Taxonomy" id="652676"/>
    <lineage>
        <taxon>unclassified sequences</taxon>
        <taxon>metagenomes</taxon>
        <taxon>ecological metagenomes</taxon>
    </lineage>
</organism>
<dbReference type="NCBIfam" id="TIGR03784">
    <property type="entry name" value="marine_sortase"/>
    <property type="match status" value="1"/>
</dbReference>
<dbReference type="InterPro" id="IPR022445">
    <property type="entry name" value="Sortase_proteobact_type"/>
</dbReference>
<reference evidence="2" key="1">
    <citation type="submission" date="2018-06" db="EMBL/GenBank/DDBJ databases">
        <authorList>
            <person name="Zhirakovskaya E."/>
        </authorList>
    </citation>
    <scope>NUCLEOTIDE SEQUENCE</scope>
</reference>
<dbReference type="EMBL" id="UOFG01000007">
    <property type="protein sequence ID" value="VAW57945.1"/>
    <property type="molecule type" value="Genomic_DNA"/>
</dbReference>